<gene>
    <name evidence="2" type="ORF">POREN0001_1224</name>
</gene>
<organism evidence="2 3">
    <name type="scientific">Porphyromonas endodontalis (strain ATCC 35406 / DSM 24491 / JCM 8526 / CCUG 16442 / BCRC 14492 / NCTC 13058 / HG 370)</name>
    <name type="common">Bacteroides endodontalis</name>
    <dbReference type="NCBI Taxonomy" id="553175"/>
    <lineage>
        <taxon>Bacteria</taxon>
        <taxon>Pseudomonadati</taxon>
        <taxon>Bacteroidota</taxon>
        <taxon>Bacteroidia</taxon>
        <taxon>Bacteroidales</taxon>
        <taxon>Porphyromonadaceae</taxon>
        <taxon>Porphyromonas</taxon>
    </lineage>
</organism>
<comment type="caution">
    <text evidence="2">The sequence shown here is derived from an EMBL/GenBank/DDBJ whole genome shotgun (WGS) entry which is preliminary data.</text>
</comment>
<evidence type="ECO:0000313" key="3">
    <source>
        <dbReference type="Proteomes" id="UP000004295"/>
    </source>
</evidence>
<protein>
    <recommendedName>
        <fullName evidence="1">Glycosyltransferase subfamily 4-like N-terminal domain-containing protein</fullName>
    </recommendedName>
</protein>
<name>C3J7Y1_POREA</name>
<dbReference type="GO" id="GO:0016757">
    <property type="term" value="F:glycosyltransferase activity"/>
    <property type="evidence" value="ECO:0007669"/>
    <property type="project" value="UniProtKB-ARBA"/>
</dbReference>
<dbReference type="GeneID" id="93365541"/>
<dbReference type="Proteomes" id="UP000004295">
    <property type="component" value="Unassembled WGS sequence"/>
</dbReference>
<dbReference type="STRING" id="553175.POREN0001_1224"/>
<evidence type="ECO:0000259" key="1">
    <source>
        <dbReference type="Pfam" id="PF13579"/>
    </source>
</evidence>
<evidence type="ECO:0000313" key="2">
    <source>
        <dbReference type="EMBL" id="EEN83706.1"/>
    </source>
</evidence>
<dbReference type="Gene3D" id="3.40.50.2000">
    <property type="entry name" value="Glycogen Phosphorylase B"/>
    <property type="match status" value="1"/>
</dbReference>
<dbReference type="RefSeq" id="WP_004332173.1">
    <property type="nucleotide sequence ID" value="NZ_ACNN01000005.1"/>
</dbReference>
<dbReference type="AlphaFoldDB" id="C3J7Y1"/>
<dbReference type="SUPFAM" id="SSF53756">
    <property type="entry name" value="UDP-Glycosyltransferase/glycogen phosphorylase"/>
    <property type="match status" value="1"/>
</dbReference>
<dbReference type="eggNOG" id="COG0438">
    <property type="taxonomic scope" value="Bacteria"/>
</dbReference>
<keyword evidence="3" id="KW-1185">Reference proteome</keyword>
<feature type="domain" description="Glycosyltransferase subfamily 4-like N-terminal" evidence="1">
    <location>
        <begin position="19"/>
        <end position="208"/>
    </location>
</feature>
<sequence length="424" mass="48839">MSRRILVLADLYPPHFAPRAFSLVSYWVSLGWQVVVATEDIKQWNNSGHGKVFEGMEDLCPTYRIPLRKSYSVWESLGEAFFSTKERAFREALEGLLKINEFDLIISFSYRTFPHGTAAQLAKKYHIPVVMDSRDIVEQYPRYEFLPTHKGQKSLPKKLFLSLLKRQYIRQRNRAFRSAQKIVTVSPWHQRILQKASKGVPVEVLYNGYDRSLFFPREPERTPRFTLLFTGRLLTLARSNPTPLFEALSSAALRPIIEEGLLEVAWYVDDQSRDLIEGCLSRFPSFVASLQRIHSMQPFVRVPQLLQQSSMVLMFGTPETPHGAHGIVSTKIFEALAMEKPILMIMSDKAIGEEILKRARGGCPAGEASEIIEYICRYYEQWKTLGYTHTVEPNREYIATFARDEIAEHYTSILENELASYQTL</sequence>
<dbReference type="Pfam" id="PF13579">
    <property type="entry name" value="Glyco_trans_4_4"/>
    <property type="match status" value="1"/>
</dbReference>
<dbReference type="EMBL" id="ACNN01000005">
    <property type="protein sequence ID" value="EEN83706.1"/>
    <property type="molecule type" value="Genomic_DNA"/>
</dbReference>
<accession>C3J7Y1</accession>
<dbReference type="InterPro" id="IPR028098">
    <property type="entry name" value="Glyco_trans_4-like_N"/>
</dbReference>
<reference evidence="2 3" key="1">
    <citation type="submission" date="2009-04" db="EMBL/GenBank/DDBJ databases">
        <authorList>
            <person name="Sebastian Y."/>
            <person name="Madupu R."/>
            <person name="Durkin A.S."/>
            <person name="Torralba M."/>
            <person name="Methe B."/>
            <person name="Sutton G.G."/>
            <person name="Strausberg R.L."/>
            <person name="Nelson K.E."/>
        </authorList>
    </citation>
    <scope>NUCLEOTIDE SEQUENCE [LARGE SCALE GENOMIC DNA]</scope>
    <source>
        <strain evidence="3">ATCC 35406 / BCRC 14492 / JCM 8526 / NCTC 13058 / HG 370</strain>
    </source>
</reference>
<proteinExistence type="predicted"/>